<dbReference type="EMBL" id="LN879502">
    <property type="protein sequence ID" value="CUI15930.1"/>
    <property type="molecule type" value="Genomic_DNA"/>
</dbReference>
<gene>
    <name evidence="1" type="ORF">PNK_0293</name>
</gene>
<reference evidence="2" key="1">
    <citation type="submission" date="2015-09" db="EMBL/GenBank/DDBJ databases">
        <authorList>
            <person name="Bertelli C."/>
        </authorList>
    </citation>
    <scope>NUCLEOTIDE SEQUENCE [LARGE SCALE GENOMIC DNA]</scope>
    <source>
        <strain evidence="2">KNic</strain>
    </source>
</reference>
<protein>
    <submittedName>
        <fullName evidence="1">Uncharacterized protein</fullName>
    </submittedName>
</protein>
<accession>A0A0U5JAU0</accession>
<dbReference type="RefSeq" id="WP_059059859.1">
    <property type="nucleotide sequence ID" value="NZ_LN879502.1"/>
</dbReference>
<evidence type="ECO:0000313" key="2">
    <source>
        <dbReference type="Proteomes" id="UP000069902"/>
    </source>
</evidence>
<dbReference type="Proteomes" id="UP000069902">
    <property type="component" value="Chromosome cPNK"/>
</dbReference>
<evidence type="ECO:0000313" key="1">
    <source>
        <dbReference type="EMBL" id="CUI15930.1"/>
    </source>
</evidence>
<proteinExistence type="predicted"/>
<dbReference type="PATRIC" id="fig|389348.3.peg.332"/>
<keyword evidence="2" id="KW-1185">Reference proteome</keyword>
<sequence length="156" mass="17282">MGLSFPLHVPVFQFPGREVIESTVQNTLQSLLPSRTEENQRVLEIAEKTQQVIAQMIGVKLENKALDERQFNRVFSSLYTEVINSASAAMNSQGISDVVTEKAERLLAIPSSEFDASELHLSLILTQTLAQGIIRGSYYQQIIGIAQATCTAWKKA</sequence>
<organism evidence="1 2">
    <name type="scientific">Candidatus Protochlamydia naegleriophila</name>
    <dbReference type="NCBI Taxonomy" id="389348"/>
    <lineage>
        <taxon>Bacteria</taxon>
        <taxon>Pseudomonadati</taxon>
        <taxon>Chlamydiota</taxon>
        <taxon>Chlamydiia</taxon>
        <taxon>Parachlamydiales</taxon>
        <taxon>Parachlamydiaceae</taxon>
        <taxon>Candidatus Protochlamydia</taxon>
    </lineage>
</organism>
<dbReference type="InParanoid" id="A0A0U5JAU0"/>
<name>A0A0U5JAU0_9BACT</name>
<dbReference type="AlphaFoldDB" id="A0A0U5JAU0"/>
<dbReference type="KEGG" id="pnl:PNK_0293"/>